<evidence type="ECO:0000256" key="8">
    <source>
        <dbReference type="ARBA" id="ARBA00035011"/>
    </source>
</evidence>
<feature type="chain" id="PRO_5041290132" description="Phytocyanin domain-containing protein" evidence="10">
    <location>
        <begin position="25"/>
        <end position="115"/>
    </location>
</feature>
<organism evidence="12 13">
    <name type="scientific">Taxus chinensis</name>
    <name type="common">Chinese yew</name>
    <name type="synonym">Taxus wallichiana var. chinensis</name>
    <dbReference type="NCBI Taxonomy" id="29808"/>
    <lineage>
        <taxon>Eukaryota</taxon>
        <taxon>Viridiplantae</taxon>
        <taxon>Streptophyta</taxon>
        <taxon>Embryophyta</taxon>
        <taxon>Tracheophyta</taxon>
        <taxon>Spermatophyta</taxon>
        <taxon>Pinopsida</taxon>
        <taxon>Pinidae</taxon>
        <taxon>Conifers II</taxon>
        <taxon>Cupressales</taxon>
        <taxon>Taxaceae</taxon>
        <taxon>Taxus</taxon>
    </lineage>
</organism>
<keyword evidence="6" id="KW-0325">Glycoprotein</keyword>
<accession>A0AA38GDV6</accession>
<protein>
    <recommendedName>
        <fullName evidence="11">Phytocyanin domain-containing protein</fullName>
    </recommendedName>
</protein>
<keyword evidence="7" id="KW-0449">Lipoprotein</keyword>
<evidence type="ECO:0000313" key="13">
    <source>
        <dbReference type="Proteomes" id="UP000824469"/>
    </source>
</evidence>
<keyword evidence="13" id="KW-1185">Reference proteome</keyword>
<keyword evidence="4" id="KW-0472">Membrane</keyword>
<dbReference type="PROSITE" id="PS51485">
    <property type="entry name" value="PHYTOCYANIN"/>
    <property type="match status" value="1"/>
</dbReference>
<keyword evidence="5" id="KW-1015">Disulfide bond</keyword>
<dbReference type="Proteomes" id="UP000824469">
    <property type="component" value="Unassembled WGS sequence"/>
</dbReference>
<dbReference type="EMBL" id="JAHRHJ020000004">
    <property type="protein sequence ID" value="KAH9319787.1"/>
    <property type="molecule type" value="Genomic_DNA"/>
</dbReference>
<dbReference type="OMA" id="VLCIAVE"/>
<dbReference type="InterPro" id="IPR041846">
    <property type="entry name" value="ENL_dom"/>
</dbReference>
<keyword evidence="2" id="KW-0336">GPI-anchor</keyword>
<evidence type="ECO:0000256" key="10">
    <source>
        <dbReference type="SAM" id="SignalP"/>
    </source>
</evidence>
<dbReference type="GO" id="GO:0012505">
    <property type="term" value="C:endomembrane system"/>
    <property type="evidence" value="ECO:0007669"/>
    <property type="project" value="UniProtKB-SubCell"/>
</dbReference>
<evidence type="ECO:0000256" key="5">
    <source>
        <dbReference type="ARBA" id="ARBA00023157"/>
    </source>
</evidence>
<dbReference type="GO" id="GO:0098552">
    <property type="term" value="C:side of membrane"/>
    <property type="evidence" value="ECO:0007669"/>
    <property type="project" value="UniProtKB-KW"/>
</dbReference>
<gene>
    <name evidence="12" type="ORF">KI387_021556</name>
</gene>
<feature type="signal peptide" evidence="10">
    <location>
        <begin position="1"/>
        <end position="24"/>
    </location>
</feature>
<dbReference type="GO" id="GO:0009055">
    <property type="term" value="F:electron transfer activity"/>
    <property type="evidence" value="ECO:0007669"/>
    <property type="project" value="InterPro"/>
</dbReference>
<evidence type="ECO:0000256" key="3">
    <source>
        <dbReference type="ARBA" id="ARBA00022729"/>
    </source>
</evidence>
<comment type="caution">
    <text evidence="12">The sequence shown here is derived from an EMBL/GenBank/DDBJ whole genome shotgun (WGS) entry which is preliminary data.</text>
</comment>
<feature type="domain" description="Phytocyanin" evidence="11">
    <location>
        <begin position="25"/>
        <end position="115"/>
    </location>
</feature>
<evidence type="ECO:0000256" key="1">
    <source>
        <dbReference type="ARBA" id="ARBA00004589"/>
    </source>
</evidence>
<dbReference type="SUPFAM" id="SSF49503">
    <property type="entry name" value="Cupredoxins"/>
    <property type="match status" value="1"/>
</dbReference>
<evidence type="ECO:0000256" key="2">
    <source>
        <dbReference type="ARBA" id="ARBA00022622"/>
    </source>
</evidence>
<evidence type="ECO:0000259" key="11">
    <source>
        <dbReference type="PROSITE" id="PS51485"/>
    </source>
</evidence>
<dbReference type="PANTHER" id="PTHR33021">
    <property type="entry name" value="BLUE COPPER PROTEIN"/>
    <property type="match status" value="1"/>
</dbReference>
<dbReference type="PANTHER" id="PTHR33021:SF253">
    <property type="entry name" value="EARLY NODULIN-LIKE PROTEIN 9"/>
    <property type="match status" value="1"/>
</dbReference>
<evidence type="ECO:0000313" key="12">
    <source>
        <dbReference type="EMBL" id="KAH9319787.1"/>
    </source>
</evidence>
<dbReference type="AlphaFoldDB" id="A0AA38GDV6"/>
<proteinExistence type="inferred from homology"/>
<dbReference type="GO" id="GO:0005886">
    <property type="term" value="C:plasma membrane"/>
    <property type="evidence" value="ECO:0007669"/>
    <property type="project" value="TreeGrafter"/>
</dbReference>
<sequence length="115" mass="12578">MATVWAWTCVLVLCIAVEITAAGAYQFTVGGSKGWDVPPASDKEAYNQWAGSNRFQIGDILLFKYNNREDSVLQVSQGSYNTCNTTGPFASFTDGETVFKLPKNGPFYFISGNQS</sequence>
<dbReference type="InterPro" id="IPR008972">
    <property type="entry name" value="Cupredoxin"/>
</dbReference>
<evidence type="ECO:0000256" key="9">
    <source>
        <dbReference type="ARBA" id="ARBA00037868"/>
    </source>
</evidence>
<evidence type="ECO:0000256" key="6">
    <source>
        <dbReference type="ARBA" id="ARBA00023180"/>
    </source>
</evidence>
<evidence type="ECO:0000256" key="7">
    <source>
        <dbReference type="ARBA" id="ARBA00023288"/>
    </source>
</evidence>
<dbReference type="InterPro" id="IPR039391">
    <property type="entry name" value="Phytocyanin-like"/>
</dbReference>
<dbReference type="FunFam" id="2.60.40.420:FF:000010">
    <property type="entry name" value="Early nodulin-like protein 1"/>
    <property type="match status" value="1"/>
</dbReference>
<reference evidence="12 13" key="1">
    <citation type="journal article" date="2021" name="Nat. Plants">
        <title>The Taxus genome provides insights into paclitaxel biosynthesis.</title>
        <authorList>
            <person name="Xiong X."/>
            <person name="Gou J."/>
            <person name="Liao Q."/>
            <person name="Li Y."/>
            <person name="Zhou Q."/>
            <person name="Bi G."/>
            <person name="Li C."/>
            <person name="Du R."/>
            <person name="Wang X."/>
            <person name="Sun T."/>
            <person name="Guo L."/>
            <person name="Liang H."/>
            <person name="Lu P."/>
            <person name="Wu Y."/>
            <person name="Zhang Z."/>
            <person name="Ro D.K."/>
            <person name="Shang Y."/>
            <person name="Huang S."/>
            <person name="Yan J."/>
        </authorList>
    </citation>
    <scope>NUCLEOTIDE SEQUENCE [LARGE SCALE GENOMIC DNA]</scope>
    <source>
        <strain evidence="12">Ta-2019</strain>
    </source>
</reference>
<name>A0AA38GDV6_TAXCH</name>
<comment type="similarity">
    <text evidence="8">Belongs to the early nodulin-like (ENODL) family.</text>
</comment>
<feature type="non-terminal residue" evidence="12">
    <location>
        <position position="1"/>
    </location>
</feature>
<dbReference type="Pfam" id="PF02298">
    <property type="entry name" value="Cu_bind_like"/>
    <property type="match status" value="1"/>
</dbReference>
<dbReference type="Gene3D" id="2.60.40.420">
    <property type="entry name" value="Cupredoxins - blue copper proteins"/>
    <property type="match status" value="1"/>
</dbReference>
<dbReference type="InterPro" id="IPR003245">
    <property type="entry name" value="Phytocyanin_dom"/>
</dbReference>
<comment type="subcellular location">
    <subcellularLocation>
        <location evidence="9">Endomembrane system</location>
        <topology evidence="9">Lipid-anchor</topology>
    </subcellularLocation>
    <subcellularLocation>
        <location evidence="1">Membrane</location>
        <topology evidence="1">Lipid-anchor</topology>
        <topology evidence="1">GPI-anchor</topology>
    </subcellularLocation>
</comment>
<evidence type="ECO:0000256" key="4">
    <source>
        <dbReference type="ARBA" id="ARBA00023136"/>
    </source>
</evidence>
<keyword evidence="3 10" id="KW-0732">Signal</keyword>
<dbReference type="CDD" id="cd11019">
    <property type="entry name" value="OsENODL1_like"/>
    <property type="match status" value="1"/>
</dbReference>